<dbReference type="EMBL" id="CM007362">
    <property type="protein sequence ID" value="OIW16691.1"/>
    <property type="molecule type" value="Genomic_DNA"/>
</dbReference>
<organism evidence="1 2">
    <name type="scientific">Lupinus angustifolius</name>
    <name type="common">Narrow-leaved blue lupine</name>
    <dbReference type="NCBI Taxonomy" id="3871"/>
    <lineage>
        <taxon>Eukaryota</taxon>
        <taxon>Viridiplantae</taxon>
        <taxon>Streptophyta</taxon>
        <taxon>Embryophyta</taxon>
        <taxon>Tracheophyta</taxon>
        <taxon>Spermatophyta</taxon>
        <taxon>Magnoliopsida</taxon>
        <taxon>eudicotyledons</taxon>
        <taxon>Gunneridae</taxon>
        <taxon>Pentapetalae</taxon>
        <taxon>rosids</taxon>
        <taxon>fabids</taxon>
        <taxon>Fabales</taxon>
        <taxon>Fabaceae</taxon>
        <taxon>Papilionoideae</taxon>
        <taxon>50 kb inversion clade</taxon>
        <taxon>genistoids sensu lato</taxon>
        <taxon>core genistoids</taxon>
        <taxon>Genisteae</taxon>
        <taxon>Lupinus</taxon>
    </lineage>
</organism>
<dbReference type="Gene3D" id="3.10.10.10">
    <property type="entry name" value="HIV Type 1 Reverse Transcriptase, subunit A, domain 1"/>
    <property type="match status" value="1"/>
</dbReference>
<name>A0A1J7HV39_LUPAN</name>
<dbReference type="AlphaFoldDB" id="A0A1J7HV39"/>
<evidence type="ECO:0000313" key="2">
    <source>
        <dbReference type="Proteomes" id="UP000188354"/>
    </source>
</evidence>
<dbReference type="InterPro" id="IPR032567">
    <property type="entry name" value="RTL1-rel"/>
</dbReference>
<dbReference type="Proteomes" id="UP000188354">
    <property type="component" value="Chromosome LG02"/>
</dbReference>
<dbReference type="SUPFAM" id="SSF56672">
    <property type="entry name" value="DNA/RNA polymerases"/>
    <property type="match status" value="1"/>
</dbReference>
<reference evidence="1 2" key="1">
    <citation type="journal article" date="2017" name="Plant Biotechnol. J.">
        <title>A comprehensive draft genome sequence for lupin (Lupinus angustifolius), an emerging health food: insights into plant-microbe interactions and legume evolution.</title>
        <authorList>
            <person name="Hane J.K."/>
            <person name="Ming Y."/>
            <person name="Kamphuis L.G."/>
            <person name="Nelson M.N."/>
            <person name="Garg G."/>
            <person name="Atkins C.A."/>
            <person name="Bayer P.E."/>
            <person name="Bravo A."/>
            <person name="Bringans S."/>
            <person name="Cannon S."/>
            <person name="Edwards D."/>
            <person name="Foley R."/>
            <person name="Gao L.L."/>
            <person name="Harrison M.J."/>
            <person name="Huang W."/>
            <person name="Hurgobin B."/>
            <person name="Li S."/>
            <person name="Liu C.W."/>
            <person name="McGrath A."/>
            <person name="Morahan G."/>
            <person name="Murray J."/>
            <person name="Weller J."/>
            <person name="Jian J."/>
            <person name="Singh K.B."/>
        </authorList>
    </citation>
    <scope>NUCLEOTIDE SEQUENCE [LARGE SCALE GENOMIC DNA]</scope>
    <source>
        <strain evidence="2">cv. Tanjil</strain>
        <tissue evidence="1">Whole plant</tissue>
    </source>
</reference>
<evidence type="ECO:0000313" key="1">
    <source>
        <dbReference type="EMBL" id="OIW16691.1"/>
    </source>
</evidence>
<accession>A0A1J7HV39</accession>
<dbReference type="STRING" id="3871.A0A1J7HV39"/>
<dbReference type="InterPro" id="IPR043502">
    <property type="entry name" value="DNA/RNA_pol_sf"/>
</dbReference>
<gene>
    <name evidence="1" type="ORF">TanjilG_28748</name>
</gene>
<dbReference type="PANTHER" id="PTHR15503:SF22">
    <property type="entry name" value="TRANSPOSON TY3-I GAG POLYPROTEIN"/>
    <property type="match status" value="1"/>
</dbReference>
<proteinExistence type="predicted"/>
<protein>
    <recommendedName>
        <fullName evidence="3">Reverse transcriptase domain-containing protein</fullName>
    </recommendedName>
</protein>
<evidence type="ECO:0008006" key="3">
    <source>
        <dbReference type="Google" id="ProtNLM"/>
    </source>
</evidence>
<sequence>MLQLLKNFDKLFTDPTSLPPVQRHDHAIHLIEGAAIPNVRPYKYLHYQKTEIEGLVREMLGSGVIQHSISPYSSPVILVKKKDEGWRFCVDYRALNK</sequence>
<dbReference type="OMA" id="DETWWMC"/>
<keyword evidence="2" id="KW-1185">Reference proteome</keyword>
<dbReference type="PANTHER" id="PTHR15503">
    <property type="entry name" value="LDOC1 RELATED"/>
    <property type="match status" value="1"/>
</dbReference>
<dbReference type="Gramene" id="OIW16691">
    <property type="protein sequence ID" value="OIW16691"/>
    <property type="gene ID" value="TanjilG_28748"/>
</dbReference>